<sequence length="187" mass="21056">MSSSNRNKNRIYFCVYFQQGVNGTNGNPRVFHCGLWVENKGSRGGGDFFHVQFHGPRPTNRPNYPEGWAYDSSVIRGRQANWRHSGSLIGRILLGKLPAGIGAQDIHQVCQGVPMPHGNQNCWDWTHNAVAAIQAQRWLAAFPWGGSNGFGARAYNQAVNWYTRDPKMRNDHSWDIFGTDSPHCVIM</sequence>
<organism evidence="1 2">
    <name type="scientific">Staphylotrichum tortipilum</name>
    <dbReference type="NCBI Taxonomy" id="2831512"/>
    <lineage>
        <taxon>Eukaryota</taxon>
        <taxon>Fungi</taxon>
        <taxon>Dikarya</taxon>
        <taxon>Ascomycota</taxon>
        <taxon>Pezizomycotina</taxon>
        <taxon>Sordariomycetes</taxon>
        <taxon>Sordariomycetidae</taxon>
        <taxon>Sordariales</taxon>
        <taxon>Chaetomiaceae</taxon>
        <taxon>Staphylotrichum</taxon>
    </lineage>
</organism>
<dbReference type="InterPro" id="IPR054208">
    <property type="entry name" value="DUF6914"/>
</dbReference>
<proteinExistence type="predicted"/>
<dbReference type="Proteomes" id="UP001303889">
    <property type="component" value="Unassembled WGS sequence"/>
</dbReference>
<accession>A0AAN6MTV1</accession>
<dbReference type="Pfam" id="PF21858">
    <property type="entry name" value="DUF6914"/>
    <property type="match status" value="1"/>
</dbReference>
<keyword evidence="2" id="KW-1185">Reference proteome</keyword>
<gene>
    <name evidence="1" type="ORF">C8A05DRAFT_12612</name>
</gene>
<comment type="caution">
    <text evidence="1">The sequence shown here is derived from an EMBL/GenBank/DDBJ whole genome shotgun (WGS) entry which is preliminary data.</text>
</comment>
<reference evidence="1" key="2">
    <citation type="submission" date="2023-05" db="EMBL/GenBank/DDBJ databases">
        <authorList>
            <consortium name="Lawrence Berkeley National Laboratory"/>
            <person name="Steindorff A."/>
            <person name="Hensen N."/>
            <person name="Bonometti L."/>
            <person name="Westerberg I."/>
            <person name="Brannstrom I.O."/>
            <person name="Guillou S."/>
            <person name="Cros-Aarteil S."/>
            <person name="Calhoun S."/>
            <person name="Haridas S."/>
            <person name="Kuo A."/>
            <person name="Mondo S."/>
            <person name="Pangilinan J."/>
            <person name="Riley R."/>
            <person name="Labutti K."/>
            <person name="Andreopoulos B."/>
            <person name="Lipzen A."/>
            <person name="Chen C."/>
            <person name="Yanf M."/>
            <person name="Daum C."/>
            <person name="Ng V."/>
            <person name="Clum A."/>
            <person name="Ohm R."/>
            <person name="Martin F."/>
            <person name="Silar P."/>
            <person name="Natvig D."/>
            <person name="Lalanne C."/>
            <person name="Gautier V."/>
            <person name="Ament-Velasquez S.L."/>
            <person name="Kruys A."/>
            <person name="Hutchinson M.I."/>
            <person name="Powell A.J."/>
            <person name="Barry K."/>
            <person name="Miller A.N."/>
            <person name="Grigoriev I.V."/>
            <person name="Debuchy R."/>
            <person name="Gladieux P."/>
            <person name="Thoren M.H."/>
            <person name="Johannesson H."/>
        </authorList>
    </citation>
    <scope>NUCLEOTIDE SEQUENCE</scope>
    <source>
        <strain evidence="1">CBS 103.79</strain>
    </source>
</reference>
<evidence type="ECO:0000313" key="1">
    <source>
        <dbReference type="EMBL" id="KAK3905577.1"/>
    </source>
</evidence>
<dbReference type="AlphaFoldDB" id="A0AAN6MTV1"/>
<protein>
    <submittedName>
        <fullName evidence="1">Uncharacterized protein</fullName>
    </submittedName>
</protein>
<reference evidence="1" key="1">
    <citation type="journal article" date="2023" name="Mol. Phylogenet. Evol.">
        <title>Genome-scale phylogeny and comparative genomics of the fungal order Sordariales.</title>
        <authorList>
            <person name="Hensen N."/>
            <person name="Bonometti L."/>
            <person name="Westerberg I."/>
            <person name="Brannstrom I.O."/>
            <person name="Guillou S."/>
            <person name="Cros-Aarteil S."/>
            <person name="Calhoun S."/>
            <person name="Haridas S."/>
            <person name="Kuo A."/>
            <person name="Mondo S."/>
            <person name="Pangilinan J."/>
            <person name="Riley R."/>
            <person name="LaButti K."/>
            <person name="Andreopoulos B."/>
            <person name="Lipzen A."/>
            <person name="Chen C."/>
            <person name="Yan M."/>
            <person name="Daum C."/>
            <person name="Ng V."/>
            <person name="Clum A."/>
            <person name="Steindorff A."/>
            <person name="Ohm R.A."/>
            <person name="Martin F."/>
            <person name="Silar P."/>
            <person name="Natvig D.O."/>
            <person name="Lalanne C."/>
            <person name="Gautier V."/>
            <person name="Ament-Velasquez S.L."/>
            <person name="Kruys A."/>
            <person name="Hutchinson M.I."/>
            <person name="Powell A.J."/>
            <person name="Barry K."/>
            <person name="Miller A.N."/>
            <person name="Grigoriev I.V."/>
            <person name="Debuchy R."/>
            <person name="Gladieux P."/>
            <person name="Hiltunen Thoren M."/>
            <person name="Johannesson H."/>
        </authorList>
    </citation>
    <scope>NUCLEOTIDE SEQUENCE</scope>
    <source>
        <strain evidence="1">CBS 103.79</strain>
    </source>
</reference>
<dbReference type="EMBL" id="MU855353">
    <property type="protein sequence ID" value="KAK3905577.1"/>
    <property type="molecule type" value="Genomic_DNA"/>
</dbReference>
<evidence type="ECO:0000313" key="2">
    <source>
        <dbReference type="Proteomes" id="UP001303889"/>
    </source>
</evidence>
<name>A0AAN6MTV1_9PEZI</name>